<comment type="caution">
    <text evidence="1">The sequence shown here is derived from an EMBL/GenBank/DDBJ whole genome shotgun (WGS) entry which is preliminary data.</text>
</comment>
<evidence type="ECO:0000313" key="2">
    <source>
        <dbReference type="Proteomes" id="UP000683000"/>
    </source>
</evidence>
<dbReference type="AlphaFoldDB" id="A0A8I2YDP1"/>
<keyword evidence="2" id="KW-1185">Reference proteome</keyword>
<protein>
    <submittedName>
        <fullName evidence="1">Uncharacterized protein</fullName>
    </submittedName>
</protein>
<reference evidence="1" key="1">
    <citation type="submission" date="2021-03" db="EMBL/GenBank/DDBJ databases">
        <title>Evolutionary innovations through gain and loss of genes in the ectomycorrhizal Boletales.</title>
        <authorList>
            <person name="Wu G."/>
            <person name="Miyauchi S."/>
            <person name="Morin E."/>
            <person name="Yang Z.-L."/>
            <person name="Xu J."/>
            <person name="Martin F.M."/>
        </authorList>
    </citation>
    <scope>NUCLEOTIDE SEQUENCE</scope>
    <source>
        <strain evidence="1">BR01</strain>
    </source>
</reference>
<evidence type="ECO:0000313" key="1">
    <source>
        <dbReference type="EMBL" id="KAG6369940.1"/>
    </source>
</evidence>
<dbReference type="OrthoDB" id="10624424at2759"/>
<proteinExistence type="predicted"/>
<sequence length="71" mass="8024">MFKGVQKDIASMTLGYALMSVLDNSDNGWGPTLLCRTINQWDIDLKFMEKSLKLNIRPGVYRTLSQKTPSS</sequence>
<organism evidence="1 2">
    <name type="scientific">Boletus reticuloceps</name>
    <dbReference type="NCBI Taxonomy" id="495285"/>
    <lineage>
        <taxon>Eukaryota</taxon>
        <taxon>Fungi</taxon>
        <taxon>Dikarya</taxon>
        <taxon>Basidiomycota</taxon>
        <taxon>Agaricomycotina</taxon>
        <taxon>Agaricomycetes</taxon>
        <taxon>Agaricomycetidae</taxon>
        <taxon>Boletales</taxon>
        <taxon>Boletineae</taxon>
        <taxon>Boletaceae</taxon>
        <taxon>Boletoideae</taxon>
        <taxon>Boletus</taxon>
    </lineage>
</organism>
<name>A0A8I2YDP1_9AGAM</name>
<gene>
    <name evidence="1" type="ORF">JVT61DRAFT_13325</name>
</gene>
<accession>A0A8I2YDP1</accession>
<dbReference type="Proteomes" id="UP000683000">
    <property type="component" value="Unassembled WGS sequence"/>
</dbReference>
<dbReference type="EMBL" id="JAGFBS010000060">
    <property type="protein sequence ID" value="KAG6369940.1"/>
    <property type="molecule type" value="Genomic_DNA"/>
</dbReference>